<name>A0A3A8QWJ3_9BACT</name>
<feature type="domain" description="ABC transporter" evidence="4">
    <location>
        <begin position="5"/>
        <end position="239"/>
    </location>
</feature>
<dbReference type="OrthoDB" id="9809450at2"/>
<gene>
    <name evidence="5" type="ORF">D7W81_11425</name>
</gene>
<dbReference type="GO" id="GO:0055052">
    <property type="term" value="C:ATP-binding cassette (ABC) transporter complex, substrate-binding subunit-containing"/>
    <property type="evidence" value="ECO:0007669"/>
    <property type="project" value="TreeGrafter"/>
</dbReference>
<dbReference type="GO" id="GO:0015697">
    <property type="term" value="P:quaternary ammonium group transport"/>
    <property type="evidence" value="ECO:0007669"/>
    <property type="project" value="UniProtKB-ARBA"/>
</dbReference>
<dbReference type="SUPFAM" id="SSF52540">
    <property type="entry name" value="P-loop containing nucleoside triphosphate hydrolases"/>
    <property type="match status" value="1"/>
</dbReference>
<dbReference type="PROSITE" id="PS50893">
    <property type="entry name" value="ABC_TRANSPORTER_2"/>
    <property type="match status" value="1"/>
</dbReference>
<evidence type="ECO:0000256" key="1">
    <source>
        <dbReference type="ARBA" id="ARBA00022448"/>
    </source>
</evidence>
<dbReference type="GO" id="GO:0016887">
    <property type="term" value="F:ATP hydrolysis activity"/>
    <property type="evidence" value="ECO:0007669"/>
    <property type="project" value="InterPro"/>
</dbReference>
<dbReference type="PANTHER" id="PTHR43875:SF1">
    <property type="entry name" value="OSMOPROTECTIVE COMPOUNDS UPTAKE ATP-BINDING PROTEIN GGTA"/>
    <property type="match status" value="1"/>
</dbReference>
<dbReference type="AlphaFoldDB" id="A0A3A8QWJ3"/>
<keyword evidence="6" id="KW-1185">Reference proteome</keyword>
<dbReference type="InterPro" id="IPR027417">
    <property type="entry name" value="P-loop_NTPase"/>
</dbReference>
<evidence type="ECO:0000256" key="3">
    <source>
        <dbReference type="ARBA" id="ARBA00022840"/>
    </source>
</evidence>
<reference evidence="6" key="1">
    <citation type="submission" date="2018-09" db="EMBL/GenBank/DDBJ databases">
        <authorList>
            <person name="Livingstone P.G."/>
            <person name="Whitworth D.E."/>
        </authorList>
    </citation>
    <scope>NUCLEOTIDE SEQUENCE [LARGE SCALE GENOMIC DNA]</scope>
    <source>
        <strain evidence="6">AB050A</strain>
    </source>
</reference>
<dbReference type="PANTHER" id="PTHR43875">
    <property type="entry name" value="MALTODEXTRIN IMPORT ATP-BINDING PROTEIN MSMX"/>
    <property type="match status" value="1"/>
</dbReference>
<dbReference type="Gene3D" id="3.40.50.300">
    <property type="entry name" value="P-loop containing nucleotide triphosphate hydrolases"/>
    <property type="match status" value="1"/>
</dbReference>
<keyword evidence="1" id="KW-0813">Transport</keyword>
<sequence length="345" mass="36909">MMAAIVLEGLVKAYGGTPVVRGLSLQVGQGELVSLLGPSGCGKTTTLRMLAGLEHPDAGIIRLGEEVVAGPGVRVPPEKRGLGMVFQSYAIWPHRSVEANVAYPLVLRKVPRHEVASRVREALRWVRLDAFAARMPHELSGGQLQRVALARALVADPRVLLLDEPLSNLDAALREELRAEIAALRARLGTTLVFVTHDQGEALALSDRIAVMNRGVIEQVDTPERLYREPATPFVAGFVGGANVLRGEARAGTFYCAGTDTAFELPMEAKGGPGTLVVRPEDLELGDTGTPLVLSARLFLGHAAEYRFPVGDAFLRVIGPALEGVRAGQTLRVRVRKATVFNAGA</sequence>
<evidence type="ECO:0000313" key="6">
    <source>
        <dbReference type="Proteomes" id="UP000267003"/>
    </source>
</evidence>
<dbReference type="EMBL" id="RAWK01000055">
    <property type="protein sequence ID" value="RKH69212.1"/>
    <property type="molecule type" value="Genomic_DNA"/>
</dbReference>
<organism evidence="5 6">
    <name type="scientific">Corallococcus aberystwythensis</name>
    <dbReference type="NCBI Taxonomy" id="2316722"/>
    <lineage>
        <taxon>Bacteria</taxon>
        <taxon>Pseudomonadati</taxon>
        <taxon>Myxococcota</taxon>
        <taxon>Myxococcia</taxon>
        <taxon>Myxococcales</taxon>
        <taxon>Cystobacterineae</taxon>
        <taxon>Myxococcaceae</taxon>
        <taxon>Corallococcus</taxon>
    </lineage>
</organism>
<dbReference type="InterPro" id="IPR008995">
    <property type="entry name" value="Mo/tungstate-bd_C_term_dom"/>
</dbReference>
<evidence type="ECO:0000313" key="5">
    <source>
        <dbReference type="EMBL" id="RKH69212.1"/>
    </source>
</evidence>
<dbReference type="InterPro" id="IPR047641">
    <property type="entry name" value="ABC_transpr_MalK/UgpC-like"/>
</dbReference>
<dbReference type="InterPro" id="IPR003593">
    <property type="entry name" value="AAA+_ATPase"/>
</dbReference>
<dbReference type="PROSITE" id="PS00211">
    <property type="entry name" value="ABC_TRANSPORTER_1"/>
    <property type="match status" value="1"/>
</dbReference>
<protein>
    <submittedName>
        <fullName evidence="5">ABC transporter ATP-binding protein</fullName>
    </submittedName>
</protein>
<keyword evidence="2" id="KW-0547">Nucleotide-binding</keyword>
<evidence type="ECO:0000256" key="2">
    <source>
        <dbReference type="ARBA" id="ARBA00022741"/>
    </source>
</evidence>
<dbReference type="SUPFAM" id="SSF50331">
    <property type="entry name" value="MOP-like"/>
    <property type="match status" value="1"/>
</dbReference>
<proteinExistence type="predicted"/>
<dbReference type="Pfam" id="PF00005">
    <property type="entry name" value="ABC_tran"/>
    <property type="match status" value="1"/>
</dbReference>
<dbReference type="InterPro" id="IPR017871">
    <property type="entry name" value="ABC_transporter-like_CS"/>
</dbReference>
<comment type="caution">
    <text evidence="5">The sequence shown here is derived from an EMBL/GenBank/DDBJ whole genome shotgun (WGS) entry which is preliminary data.</text>
</comment>
<evidence type="ECO:0000259" key="4">
    <source>
        <dbReference type="PROSITE" id="PS50893"/>
    </source>
</evidence>
<dbReference type="FunFam" id="3.40.50.300:FF:000425">
    <property type="entry name" value="Probable ABC transporter, ATP-binding subunit"/>
    <property type="match status" value="1"/>
</dbReference>
<dbReference type="SMART" id="SM00382">
    <property type="entry name" value="AAA"/>
    <property type="match status" value="1"/>
</dbReference>
<accession>A0A3A8QWJ3</accession>
<dbReference type="InterPro" id="IPR003439">
    <property type="entry name" value="ABC_transporter-like_ATP-bd"/>
</dbReference>
<dbReference type="Gene3D" id="2.40.50.100">
    <property type="match status" value="1"/>
</dbReference>
<dbReference type="Proteomes" id="UP000267003">
    <property type="component" value="Unassembled WGS sequence"/>
</dbReference>
<keyword evidence="3 5" id="KW-0067">ATP-binding</keyword>
<dbReference type="GO" id="GO:0005524">
    <property type="term" value="F:ATP binding"/>
    <property type="evidence" value="ECO:0007669"/>
    <property type="project" value="UniProtKB-KW"/>
</dbReference>